<proteinExistence type="predicted"/>
<dbReference type="Proteomes" id="UP001432251">
    <property type="component" value="Plasmid p1"/>
</dbReference>
<name>A0ACD5AQI9_9ACTN</name>
<organism evidence="1 2">
    <name type="scientific">Streptomyces citrinus</name>
    <dbReference type="NCBI Taxonomy" id="3118173"/>
    <lineage>
        <taxon>Bacteria</taxon>
        <taxon>Bacillati</taxon>
        <taxon>Actinomycetota</taxon>
        <taxon>Actinomycetes</taxon>
        <taxon>Kitasatosporales</taxon>
        <taxon>Streptomycetaceae</taxon>
        <taxon>Streptomyces</taxon>
    </lineage>
</organism>
<gene>
    <name evidence="1" type="ORF">V2W30_39675</name>
</gene>
<keyword evidence="1" id="KW-0614">Plasmid</keyword>
<geneLocation type="plasmid" evidence="1 2">
    <name>p1</name>
</geneLocation>
<protein>
    <submittedName>
        <fullName evidence="1">Globin domain-containing protein</fullName>
    </submittedName>
</protein>
<accession>A0ACD5AQI9</accession>
<evidence type="ECO:0000313" key="1">
    <source>
        <dbReference type="EMBL" id="WWQ69315.1"/>
    </source>
</evidence>
<keyword evidence="2" id="KW-1185">Reference proteome</keyword>
<dbReference type="EMBL" id="CP146023">
    <property type="protein sequence ID" value="WWQ69315.1"/>
    <property type="molecule type" value="Genomic_DNA"/>
</dbReference>
<reference evidence="1" key="1">
    <citation type="journal article" date="2025" name="Int. J. Syst. Evol. Microbiol.">
        <title>Streptomyces citrinus sp. nov., with yellow diffusible pigment.</title>
        <authorList>
            <person name="He Y."/>
            <person name="Yang E."/>
            <person name="Xu J."/>
            <person name="Sun Y."/>
            <person name="Sun L."/>
        </authorList>
    </citation>
    <scope>NUCLEOTIDE SEQUENCE</scope>
    <source>
        <strain evidence="1">Q6</strain>
    </source>
</reference>
<evidence type="ECO:0000313" key="2">
    <source>
        <dbReference type="Proteomes" id="UP001432251"/>
    </source>
</evidence>
<sequence length="381" mass="43178">MVRYFYAHLFGSRPDLRRLFPAELGEQHERLLNALLHVITHLDRPATVSYLQRLGRDHRRYGIARRDYLSVGQSLIASIAEHTPRTWSEDTERAWTNVYGMAMDTMLAAAQQDKDARRPASWEATVVSRRLDRTGHTVVLQTVPDQPYAFRPGQYAAVHHPELRGVWRPYSLVRPGDDATRGEVELHVARTPHGALSALLCDHTFTGQSLTLSSPGGDGWTTQDTGPLTLIAAGTGWAPARAVLSEQVQRFPARTIDLHIVARSRDHFYDQSHLAQLESRHHQLTCHWWWPRDPDRVRGFQRAFQDHLAGERSLAARHVYVAGPPAFVRDTVGTLEEHNRPLSLAHDPLPAEHPQTPLTHAERVLDPPRPRWVNPSLHHTG</sequence>